<evidence type="ECO:0000313" key="3">
    <source>
        <dbReference type="Proteomes" id="UP001362999"/>
    </source>
</evidence>
<protein>
    <submittedName>
        <fullName evidence="2">Uncharacterized protein</fullName>
    </submittedName>
</protein>
<dbReference type="EMBL" id="JAWWNJ010000029">
    <property type="protein sequence ID" value="KAK7027779.1"/>
    <property type="molecule type" value="Genomic_DNA"/>
</dbReference>
<dbReference type="Proteomes" id="UP001362999">
    <property type="component" value="Unassembled WGS sequence"/>
</dbReference>
<keyword evidence="3" id="KW-1185">Reference proteome</keyword>
<sequence length="674" mass="75302">MQNSEATYDLLRNRPPSISDPENSADLEQQGHPVPLPQLRACDGLVGAIVQAAGESFFITTNVDFIPVLPTISGTHELLLYANMRYGVDDPIQWPQQYTAKFPHLVAISREGARPELNAMHWGPKETDFVVGSAITRGIGKLVWTKVSPVCELANALISRCREHQASATPETRSHFARLAPQLIQGLARLQEFPGPFDKLRFVLACVQRTYLELDAVLEYATVYKPRMESLTPTDPTIPVANCVGVFTSSVEVAQQLWGARLPYWLVRPTYVFSEEVILKVVTPEKPPWFMDVLDPSHDDPPVIYTGNGTDAKLAAIQREAAKVAWYRDPFDRPVDQITPLDEVGPSSAGPAISPTVHANRGHRFHPYSKSGGRAVAPQAGSTGGRNKFEALLAAEMPDIIPSWADALRKVDLSRPTRSKRTTDTHYILPEPALLAAPESLERRRMFLHHWLLLRDAFHYMLSSSEPCTLLKAQEWRDILEGLLEQRGNPKSRTGRRSAELSKLLAPLFKACGIAKLEGFPVPRSSIPEYSVEKAKEVLWGLAETNFRFELSSLDARASGRDRWEEVRMCFAGGMFVSVPLNLSQRGLASTDIHERHRYFLRLARLMMSWHTDTVMPRAVADAANAPSNTEWSSTRMGELEHAVATYYTQCFYELFGRAAVVPMRLSHQLPAHA</sequence>
<evidence type="ECO:0000256" key="1">
    <source>
        <dbReference type="SAM" id="MobiDB-lite"/>
    </source>
</evidence>
<comment type="caution">
    <text evidence="2">The sequence shown here is derived from an EMBL/GenBank/DDBJ whole genome shotgun (WGS) entry which is preliminary data.</text>
</comment>
<reference evidence="2 3" key="1">
    <citation type="journal article" date="2024" name="J Genomics">
        <title>Draft genome sequencing and assembly of Favolaschia claudopus CIRM-BRFM 2984 isolated from oak limbs.</title>
        <authorList>
            <person name="Navarro D."/>
            <person name="Drula E."/>
            <person name="Chaduli D."/>
            <person name="Cazenave R."/>
            <person name="Ahrendt S."/>
            <person name="Wang J."/>
            <person name="Lipzen A."/>
            <person name="Daum C."/>
            <person name="Barry K."/>
            <person name="Grigoriev I.V."/>
            <person name="Favel A."/>
            <person name="Rosso M.N."/>
            <person name="Martin F."/>
        </authorList>
    </citation>
    <scope>NUCLEOTIDE SEQUENCE [LARGE SCALE GENOMIC DNA]</scope>
    <source>
        <strain evidence="2 3">CIRM-BRFM 2984</strain>
    </source>
</reference>
<dbReference type="AlphaFoldDB" id="A0AAW0BPA5"/>
<evidence type="ECO:0000313" key="2">
    <source>
        <dbReference type="EMBL" id="KAK7027779.1"/>
    </source>
</evidence>
<accession>A0AAW0BPA5</accession>
<organism evidence="2 3">
    <name type="scientific">Favolaschia claudopus</name>
    <dbReference type="NCBI Taxonomy" id="2862362"/>
    <lineage>
        <taxon>Eukaryota</taxon>
        <taxon>Fungi</taxon>
        <taxon>Dikarya</taxon>
        <taxon>Basidiomycota</taxon>
        <taxon>Agaricomycotina</taxon>
        <taxon>Agaricomycetes</taxon>
        <taxon>Agaricomycetidae</taxon>
        <taxon>Agaricales</taxon>
        <taxon>Marasmiineae</taxon>
        <taxon>Mycenaceae</taxon>
        <taxon>Favolaschia</taxon>
    </lineage>
</organism>
<gene>
    <name evidence="2" type="ORF">R3P38DRAFT_3267870</name>
</gene>
<name>A0AAW0BPA5_9AGAR</name>
<feature type="region of interest" description="Disordered" evidence="1">
    <location>
        <begin position="1"/>
        <end position="33"/>
    </location>
</feature>
<proteinExistence type="predicted"/>